<keyword evidence="1" id="KW-1133">Transmembrane helix</keyword>
<keyword evidence="1" id="KW-0472">Membrane</keyword>
<keyword evidence="1" id="KW-0812">Transmembrane</keyword>
<evidence type="ECO:0000313" key="2">
    <source>
        <dbReference type="EMBL" id="SDW67114.1"/>
    </source>
</evidence>
<proteinExistence type="predicted"/>
<gene>
    <name evidence="2" type="ORF">SAMN05444336_10254</name>
</gene>
<reference evidence="2 3" key="1">
    <citation type="submission" date="2016-10" db="EMBL/GenBank/DDBJ databases">
        <authorList>
            <person name="de Groot N.N."/>
        </authorList>
    </citation>
    <scope>NUCLEOTIDE SEQUENCE [LARGE SCALE GENOMIC DNA]</scope>
    <source>
        <strain evidence="2 3">DSM 17890</strain>
    </source>
</reference>
<name>A0A1H2VGR9_9RHOB</name>
<feature type="transmembrane region" description="Helical" evidence="1">
    <location>
        <begin position="50"/>
        <end position="70"/>
    </location>
</feature>
<dbReference type="AlphaFoldDB" id="A0A1H2VGR9"/>
<sequence length="71" mass="7828">MLNLIYRVPLIGWMIRDAMEGEEDAPVWFAVNLLMLWVLAGVIFGIQGVAMLALIATPIVFGLILTVTLGR</sequence>
<accession>A0A1H2VGR9</accession>
<dbReference type="Proteomes" id="UP000199118">
    <property type="component" value="Unassembled WGS sequence"/>
</dbReference>
<dbReference type="EMBL" id="FNMZ01000002">
    <property type="protein sequence ID" value="SDW67114.1"/>
    <property type="molecule type" value="Genomic_DNA"/>
</dbReference>
<feature type="transmembrane region" description="Helical" evidence="1">
    <location>
        <begin position="25"/>
        <end position="44"/>
    </location>
</feature>
<dbReference type="OrthoDB" id="8479738at2"/>
<protein>
    <submittedName>
        <fullName evidence="2">Uncharacterized protein</fullName>
    </submittedName>
</protein>
<evidence type="ECO:0000313" key="3">
    <source>
        <dbReference type="Proteomes" id="UP000199118"/>
    </source>
</evidence>
<dbReference type="RefSeq" id="WP_092680340.1">
    <property type="nucleotide sequence ID" value="NZ_FNMZ01000002.1"/>
</dbReference>
<organism evidence="2 3">
    <name type="scientific">Albimonas donghaensis</name>
    <dbReference type="NCBI Taxonomy" id="356660"/>
    <lineage>
        <taxon>Bacteria</taxon>
        <taxon>Pseudomonadati</taxon>
        <taxon>Pseudomonadota</taxon>
        <taxon>Alphaproteobacteria</taxon>
        <taxon>Rhodobacterales</taxon>
        <taxon>Paracoccaceae</taxon>
        <taxon>Albimonas</taxon>
    </lineage>
</organism>
<evidence type="ECO:0000256" key="1">
    <source>
        <dbReference type="SAM" id="Phobius"/>
    </source>
</evidence>
<keyword evidence="3" id="KW-1185">Reference proteome</keyword>